<dbReference type="OrthoDB" id="612216at2759"/>
<dbReference type="SUPFAM" id="SSF52047">
    <property type="entry name" value="RNI-like"/>
    <property type="match status" value="1"/>
</dbReference>
<reference evidence="4" key="3">
    <citation type="submission" date="2018-08" db="UniProtKB">
        <authorList>
            <consortium name="EnsemblPlants"/>
        </authorList>
    </citation>
    <scope>IDENTIFICATION</scope>
    <source>
        <strain evidence="4">Yugu1</strain>
    </source>
</reference>
<dbReference type="Gramene" id="KQL22236">
    <property type="protein sequence ID" value="KQL22236"/>
    <property type="gene ID" value="SETIT_033296mg"/>
</dbReference>
<feature type="domain" description="F-box" evidence="1">
    <location>
        <begin position="25"/>
        <end position="65"/>
    </location>
</feature>
<dbReference type="Proteomes" id="UP000004995">
    <property type="component" value="Unassembled WGS sequence"/>
</dbReference>
<evidence type="ECO:0000313" key="5">
    <source>
        <dbReference type="Proteomes" id="UP000004995"/>
    </source>
</evidence>
<evidence type="ECO:0000259" key="1">
    <source>
        <dbReference type="Pfam" id="PF00646"/>
    </source>
</evidence>
<proteinExistence type="predicted"/>
<evidence type="ECO:0008006" key="6">
    <source>
        <dbReference type="Google" id="ProtNLM"/>
    </source>
</evidence>
<dbReference type="InterPro" id="IPR053781">
    <property type="entry name" value="F-box_AtFBL13-like"/>
</dbReference>
<feature type="domain" description="F-box/LRR-repeat protein 15/At3g58940/PEG3-like LRR" evidence="2">
    <location>
        <begin position="114"/>
        <end position="335"/>
    </location>
</feature>
<dbReference type="SUPFAM" id="SSF81383">
    <property type="entry name" value="F-box domain"/>
    <property type="match status" value="1"/>
</dbReference>
<dbReference type="OMA" id="MAIDFMR"/>
<dbReference type="EnsemblPlants" id="KQL22236">
    <property type="protein sequence ID" value="KQL22236"/>
    <property type="gene ID" value="SETIT_033296mg"/>
</dbReference>
<dbReference type="InterPro" id="IPR032675">
    <property type="entry name" value="LRR_dom_sf"/>
</dbReference>
<dbReference type="PANTHER" id="PTHR32141:SF39">
    <property type="entry name" value="F-BOX DOMAIN-CONTAINING PROTEIN"/>
    <property type="match status" value="1"/>
</dbReference>
<dbReference type="Pfam" id="PF00646">
    <property type="entry name" value="F-box"/>
    <property type="match status" value="1"/>
</dbReference>
<dbReference type="Gene3D" id="1.20.1280.50">
    <property type="match status" value="1"/>
</dbReference>
<dbReference type="InterPro" id="IPR055411">
    <property type="entry name" value="LRR_FXL15/At3g58940/PEG3-like"/>
</dbReference>
<accession>K4A343</accession>
<keyword evidence="5" id="KW-1185">Reference proteome</keyword>
<dbReference type="HOGENOM" id="CLU_023151_0_1_1"/>
<name>K4A343_SETIT</name>
<gene>
    <name evidence="3" type="ORF">SETIT_2G012500v2</name>
</gene>
<dbReference type="InterPro" id="IPR036047">
    <property type="entry name" value="F-box-like_dom_sf"/>
</dbReference>
<evidence type="ECO:0000259" key="2">
    <source>
        <dbReference type="Pfam" id="PF24758"/>
    </source>
</evidence>
<reference evidence="3 5" key="1">
    <citation type="journal article" date="2012" name="Nat. Biotechnol.">
        <title>Reference genome sequence of the model plant Setaria.</title>
        <authorList>
            <person name="Bennetzen J.L."/>
            <person name="Schmutz J."/>
            <person name="Wang H."/>
            <person name="Percifield R."/>
            <person name="Hawkins J."/>
            <person name="Pontaroli A.C."/>
            <person name="Estep M."/>
            <person name="Feng L."/>
            <person name="Vaughn J.N."/>
            <person name="Grimwood J."/>
            <person name="Jenkins J."/>
            <person name="Barry K."/>
            <person name="Lindquist E."/>
            <person name="Hellsten U."/>
            <person name="Deshpande S."/>
            <person name="Wang X."/>
            <person name="Wu X."/>
            <person name="Mitros T."/>
            <person name="Triplett J."/>
            <person name="Yang X."/>
            <person name="Ye C.Y."/>
            <person name="Mauro-Herrera M."/>
            <person name="Wang L."/>
            <person name="Li P."/>
            <person name="Sharma M."/>
            <person name="Sharma R."/>
            <person name="Ronald P.C."/>
            <person name="Panaud O."/>
            <person name="Kellogg E.A."/>
            <person name="Brutnell T.P."/>
            <person name="Doust A.N."/>
            <person name="Tuskan G.A."/>
            <person name="Rokhsar D."/>
            <person name="Devos K.M."/>
        </authorList>
    </citation>
    <scope>NUCLEOTIDE SEQUENCE [LARGE SCALE GENOMIC DNA]</scope>
    <source>
        <strain evidence="5">cv. Yugu1</strain>
        <strain evidence="3">Yugu1</strain>
    </source>
</reference>
<reference evidence="3" key="2">
    <citation type="submission" date="2015-07" db="EMBL/GenBank/DDBJ databases">
        <authorList>
            <person name="Noorani M."/>
        </authorList>
    </citation>
    <scope>NUCLEOTIDE SEQUENCE</scope>
    <source>
        <strain evidence="3">Yugu1</strain>
    </source>
</reference>
<dbReference type="PANTHER" id="PTHR32141">
    <property type="match status" value="1"/>
</dbReference>
<dbReference type="InterPro" id="IPR055302">
    <property type="entry name" value="F-box_dom-containing"/>
</dbReference>
<sequence length="455" mass="51419">MVMATRAKKRRLEEEEKQERVDDFISGLPDGILCDIVTLLPTRDGARTQVLSSRWRHIWRSAPLNLDLPEPLRRSPASDISRVLSAHPGPGRRFYVSYRRGLNHYSLDIDTMTLDGWLRSPAIDGLRELEILLDHYRCMAKLVSLPPSVLRFSTLAVASFESCVLPDCGATHWPHLKKLTLFSVTVSESSLHALLAGCSSIESLLLRDNRGFSRVKIVSPSLRSIGVSSIRGLDDDPRLRQLVIEDAPCLERLLFFDGLGIGISVISAPRLDILGKLKGVGHMLQFGTTALQGSPVASLTTVVPSVRVLALSHMKPCLDVVINLMKCFPHLENLHMKITHDGEENAWFDKYREPIDIRLRKIVLAYFHDRKLHIEFAKFFVMNASVLESMTLELKHGSVGNDAWIRRQRRLLQVKKRASKGARFDFVSRNGSFSLPRANQVHEMSILDPFQRVRQ</sequence>
<evidence type="ECO:0000313" key="4">
    <source>
        <dbReference type="EnsemblPlants" id="KQL22236"/>
    </source>
</evidence>
<organism evidence="4 5">
    <name type="scientific">Setaria italica</name>
    <name type="common">Foxtail millet</name>
    <name type="synonym">Panicum italicum</name>
    <dbReference type="NCBI Taxonomy" id="4555"/>
    <lineage>
        <taxon>Eukaryota</taxon>
        <taxon>Viridiplantae</taxon>
        <taxon>Streptophyta</taxon>
        <taxon>Embryophyta</taxon>
        <taxon>Tracheophyta</taxon>
        <taxon>Spermatophyta</taxon>
        <taxon>Magnoliopsida</taxon>
        <taxon>Liliopsida</taxon>
        <taxon>Poales</taxon>
        <taxon>Poaceae</taxon>
        <taxon>PACMAD clade</taxon>
        <taxon>Panicoideae</taxon>
        <taxon>Panicodae</taxon>
        <taxon>Paniceae</taxon>
        <taxon>Cenchrinae</taxon>
        <taxon>Setaria</taxon>
    </lineage>
</organism>
<dbReference type="AlphaFoldDB" id="K4A343"/>
<dbReference type="Pfam" id="PF24758">
    <property type="entry name" value="LRR_At5g56370"/>
    <property type="match status" value="1"/>
</dbReference>
<dbReference type="CDD" id="cd22160">
    <property type="entry name" value="F-box_AtFBL13-like"/>
    <property type="match status" value="1"/>
</dbReference>
<dbReference type="EMBL" id="CM003529">
    <property type="protein sequence ID" value="RCV09254.1"/>
    <property type="molecule type" value="Genomic_DNA"/>
</dbReference>
<dbReference type="eggNOG" id="ENOG502T15N">
    <property type="taxonomic scope" value="Eukaryota"/>
</dbReference>
<protein>
    <recommendedName>
        <fullName evidence="6">FBD domain-containing protein</fullName>
    </recommendedName>
</protein>
<evidence type="ECO:0000313" key="3">
    <source>
        <dbReference type="EMBL" id="RCV09254.1"/>
    </source>
</evidence>
<dbReference type="Gene3D" id="3.80.10.10">
    <property type="entry name" value="Ribonuclease Inhibitor"/>
    <property type="match status" value="1"/>
</dbReference>
<dbReference type="EMBL" id="AGNK02000640">
    <property type="status" value="NOT_ANNOTATED_CDS"/>
    <property type="molecule type" value="Genomic_DNA"/>
</dbReference>
<dbReference type="InterPro" id="IPR001810">
    <property type="entry name" value="F-box_dom"/>
</dbReference>